<dbReference type="InterPro" id="IPR024654">
    <property type="entry name" value="Calcineurin-like_PHP_lpxH"/>
</dbReference>
<dbReference type="EC" id="3.1.4.-" evidence="2"/>
<dbReference type="PANTHER" id="PTHR11124">
    <property type="entry name" value="VACUOLAR SORTING PROTEIN VPS29"/>
    <property type="match status" value="1"/>
</dbReference>
<name>A0A346XRI4_9ACTN</name>
<comment type="similarity">
    <text evidence="1 2">Belongs to the metallophosphoesterase superfamily. YfcE family.</text>
</comment>
<gene>
    <name evidence="4" type="ORF">DVS28_a0123</name>
</gene>
<sequence length="172" mass="18503">MSTPDPSMRVAVLADTHRRADRAGDLPDAVFDLVRDADVILHAGDIVEQEVLDVLARHAPVHAVLGNNDPSLAGVLPERLEVELAGVRIGMVHDSGQAKGRAERLHGMFPEADVVVFGHSHIPWNETGVDGQLLFNPGSPTQRRRQPVATMGRLTLRDGVVEEATILPVVAA</sequence>
<dbReference type="InterPro" id="IPR000979">
    <property type="entry name" value="Phosphodiesterase_MJ0936/Vps29"/>
</dbReference>
<dbReference type="Gene3D" id="3.60.21.10">
    <property type="match status" value="1"/>
</dbReference>
<proteinExistence type="inferred from homology"/>
<dbReference type="Pfam" id="PF12850">
    <property type="entry name" value="Metallophos_2"/>
    <property type="match status" value="1"/>
</dbReference>
<dbReference type="RefSeq" id="WP_216826306.1">
    <property type="nucleotide sequence ID" value="NZ_CP031165.1"/>
</dbReference>
<evidence type="ECO:0000259" key="3">
    <source>
        <dbReference type="Pfam" id="PF12850"/>
    </source>
</evidence>
<evidence type="ECO:0000256" key="2">
    <source>
        <dbReference type="RuleBase" id="RU362039"/>
    </source>
</evidence>
<dbReference type="AlphaFoldDB" id="A0A346XRI4"/>
<dbReference type="KEGG" id="euz:DVS28_a0123"/>
<dbReference type="GO" id="GO:0046872">
    <property type="term" value="F:metal ion binding"/>
    <property type="evidence" value="ECO:0007669"/>
    <property type="project" value="UniProtKB-KW"/>
</dbReference>
<evidence type="ECO:0000313" key="5">
    <source>
        <dbReference type="Proteomes" id="UP000264006"/>
    </source>
</evidence>
<keyword evidence="2" id="KW-0479">Metal-binding</keyword>
<protein>
    <recommendedName>
        <fullName evidence="2">Phosphoesterase</fullName>
        <ecNumber evidence="2">3.1.4.-</ecNumber>
    </recommendedName>
</protein>
<comment type="cofactor">
    <cofactor evidence="2">
        <name>a divalent metal cation</name>
        <dbReference type="ChEBI" id="CHEBI:60240"/>
    </cofactor>
</comment>
<dbReference type="GO" id="GO:0016787">
    <property type="term" value="F:hydrolase activity"/>
    <property type="evidence" value="ECO:0007669"/>
    <property type="project" value="UniProtKB-UniRule"/>
</dbReference>
<evidence type="ECO:0000313" key="4">
    <source>
        <dbReference type="EMBL" id="AXV04831.1"/>
    </source>
</evidence>
<accession>A0A346XRI4</accession>
<dbReference type="InterPro" id="IPR029052">
    <property type="entry name" value="Metallo-depent_PP-like"/>
</dbReference>
<evidence type="ECO:0000256" key="1">
    <source>
        <dbReference type="ARBA" id="ARBA00008950"/>
    </source>
</evidence>
<dbReference type="EMBL" id="CP031165">
    <property type="protein sequence ID" value="AXV04831.1"/>
    <property type="molecule type" value="Genomic_DNA"/>
</dbReference>
<feature type="domain" description="Calcineurin-like phosphoesterase" evidence="3">
    <location>
        <begin position="8"/>
        <end position="158"/>
    </location>
</feature>
<dbReference type="NCBIfam" id="TIGR00040">
    <property type="entry name" value="yfcE"/>
    <property type="match status" value="1"/>
</dbReference>
<organism evidence="4 5">
    <name type="scientific">Euzebya pacifica</name>
    <dbReference type="NCBI Taxonomy" id="1608957"/>
    <lineage>
        <taxon>Bacteria</taxon>
        <taxon>Bacillati</taxon>
        <taxon>Actinomycetota</taxon>
        <taxon>Nitriliruptoria</taxon>
        <taxon>Euzebyales</taxon>
    </lineage>
</organism>
<reference evidence="4 5" key="1">
    <citation type="submission" date="2018-09" db="EMBL/GenBank/DDBJ databases">
        <title>Complete genome sequence of Euzebya sp. DY32-46 isolated from seawater of Pacific Ocean.</title>
        <authorList>
            <person name="Xu L."/>
            <person name="Wu Y.-H."/>
            <person name="Xu X.-W."/>
        </authorList>
    </citation>
    <scope>NUCLEOTIDE SEQUENCE [LARGE SCALE GENOMIC DNA]</scope>
    <source>
        <strain evidence="4 5">DY32-46</strain>
    </source>
</reference>
<dbReference type="SUPFAM" id="SSF56300">
    <property type="entry name" value="Metallo-dependent phosphatases"/>
    <property type="match status" value="1"/>
</dbReference>
<keyword evidence="5" id="KW-1185">Reference proteome</keyword>
<dbReference type="Proteomes" id="UP000264006">
    <property type="component" value="Chromosome"/>
</dbReference>